<feature type="transmembrane region" description="Helical" evidence="5">
    <location>
        <begin position="97"/>
        <end position="123"/>
    </location>
</feature>
<dbReference type="AlphaFoldDB" id="A0A1D7QM17"/>
<keyword evidence="2 5" id="KW-0812">Transmembrane</keyword>
<evidence type="ECO:0000256" key="1">
    <source>
        <dbReference type="ARBA" id="ARBA00004370"/>
    </source>
</evidence>
<dbReference type="GO" id="GO:0016491">
    <property type="term" value="F:oxidoreductase activity"/>
    <property type="evidence" value="ECO:0007669"/>
    <property type="project" value="InterPro"/>
</dbReference>
<feature type="transmembrane region" description="Helical" evidence="5">
    <location>
        <begin position="173"/>
        <end position="190"/>
    </location>
</feature>
<reference evidence="7 8" key="1">
    <citation type="submission" date="2016-08" db="EMBL/GenBank/DDBJ databases">
        <authorList>
            <person name="Seilhamer J.J."/>
        </authorList>
    </citation>
    <scope>NUCLEOTIDE SEQUENCE [LARGE SCALE GENOMIC DNA]</scope>
    <source>
        <strain evidence="7 8">DX4</strain>
    </source>
</reference>
<accession>A0A1D7QM17</accession>
<protein>
    <recommendedName>
        <fullName evidence="6">Fatty acid hydroxylase domain-containing protein</fullName>
    </recommendedName>
</protein>
<evidence type="ECO:0000256" key="3">
    <source>
        <dbReference type="ARBA" id="ARBA00022989"/>
    </source>
</evidence>
<keyword evidence="3 5" id="KW-1133">Transmembrane helix</keyword>
<dbReference type="PANTHER" id="PTHR11863">
    <property type="entry name" value="STEROL DESATURASE"/>
    <property type="match status" value="1"/>
</dbReference>
<dbReference type="Proteomes" id="UP000094313">
    <property type="component" value="Chromosome"/>
</dbReference>
<keyword evidence="8" id="KW-1185">Reference proteome</keyword>
<evidence type="ECO:0000256" key="4">
    <source>
        <dbReference type="ARBA" id="ARBA00023136"/>
    </source>
</evidence>
<dbReference type="RefSeq" id="WP_069381378.1">
    <property type="nucleotide sequence ID" value="NZ_CP017141.1"/>
</dbReference>
<name>A0A1D7QM17_9SPHI</name>
<comment type="subcellular location">
    <subcellularLocation>
        <location evidence="1">Membrane</location>
    </subcellularLocation>
</comment>
<keyword evidence="4 5" id="KW-0472">Membrane</keyword>
<dbReference type="Pfam" id="PF04116">
    <property type="entry name" value="FA_hydroxylase"/>
    <property type="match status" value="1"/>
</dbReference>
<dbReference type="InterPro" id="IPR006694">
    <property type="entry name" value="Fatty_acid_hydroxylase"/>
</dbReference>
<dbReference type="InterPro" id="IPR050307">
    <property type="entry name" value="Sterol_Desaturase_Related"/>
</dbReference>
<evidence type="ECO:0000313" key="8">
    <source>
        <dbReference type="Proteomes" id="UP000094313"/>
    </source>
</evidence>
<organism evidence="7 8">
    <name type="scientific">Pedobacter steynii</name>
    <dbReference type="NCBI Taxonomy" id="430522"/>
    <lineage>
        <taxon>Bacteria</taxon>
        <taxon>Pseudomonadati</taxon>
        <taxon>Bacteroidota</taxon>
        <taxon>Sphingobacteriia</taxon>
        <taxon>Sphingobacteriales</taxon>
        <taxon>Sphingobacteriaceae</taxon>
        <taxon>Pedobacter</taxon>
    </lineage>
</organism>
<proteinExistence type="predicted"/>
<evidence type="ECO:0000313" key="7">
    <source>
        <dbReference type="EMBL" id="AOM79716.1"/>
    </source>
</evidence>
<dbReference type="KEGG" id="psty:BFS30_22680"/>
<feature type="domain" description="Fatty acid hydroxylase" evidence="6">
    <location>
        <begin position="106"/>
        <end position="236"/>
    </location>
</feature>
<evidence type="ECO:0000256" key="5">
    <source>
        <dbReference type="SAM" id="Phobius"/>
    </source>
</evidence>
<feature type="transmembrane region" description="Helical" evidence="5">
    <location>
        <begin position="12"/>
        <end position="39"/>
    </location>
</feature>
<dbReference type="GO" id="GO:0016020">
    <property type="term" value="C:membrane"/>
    <property type="evidence" value="ECO:0007669"/>
    <property type="project" value="UniProtKB-SubCell"/>
</dbReference>
<dbReference type="GO" id="GO:0008610">
    <property type="term" value="P:lipid biosynthetic process"/>
    <property type="evidence" value="ECO:0007669"/>
    <property type="project" value="InterPro"/>
</dbReference>
<feature type="transmembrane region" description="Helical" evidence="5">
    <location>
        <begin position="72"/>
        <end position="91"/>
    </location>
</feature>
<dbReference type="GO" id="GO:0005506">
    <property type="term" value="F:iron ion binding"/>
    <property type="evidence" value="ECO:0007669"/>
    <property type="project" value="InterPro"/>
</dbReference>
<sequence length="242" mass="28722">MLEAIFGWVFETWYNAFIALFIFFNTLYWSITAAGILIFRYMVRKKGLTKVPNHHLYAGQISKEIRQSMRSILVFSLQGILIQQGLKQGWFQVSYEVNWWLLLQILVLFFWNEVHFYFSHALLHTRFMMRYIHKVHHQSKEPTVFSTFSFHWIEAFLLGTVIVFPLLLFPFQALAILSLPVMSLVINLLGHCNYDFFSQYAPEHIFKFSYRHSMHHKKGKGNLGFLLPWLDKIFNTSVKNIS</sequence>
<feature type="transmembrane region" description="Helical" evidence="5">
    <location>
        <begin position="144"/>
        <end position="167"/>
    </location>
</feature>
<evidence type="ECO:0000259" key="6">
    <source>
        <dbReference type="Pfam" id="PF04116"/>
    </source>
</evidence>
<evidence type="ECO:0000256" key="2">
    <source>
        <dbReference type="ARBA" id="ARBA00022692"/>
    </source>
</evidence>
<dbReference type="EMBL" id="CP017141">
    <property type="protein sequence ID" value="AOM79716.1"/>
    <property type="molecule type" value="Genomic_DNA"/>
</dbReference>
<gene>
    <name evidence="7" type="ORF">BFS30_22680</name>
</gene>
<dbReference type="OrthoDB" id="9770329at2"/>